<keyword evidence="2" id="KW-0472">Membrane</keyword>
<protein>
    <recommendedName>
        <fullName evidence="5">Fucose-specific lectin</fullName>
    </recommendedName>
</protein>
<organism evidence="3 4">
    <name type="scientific">Pestalotiopsis fici (strain W106-1 / CGMCC3.15140)</name>
    <dbReference type="NCBI Taxonomy" id="1229662"/>
    <lineage>
        <taxon>Eukaryota</taxon>
        <taxon>Fungi</taxon>
        <taxon>Dikarya</taxon>
        <taxon>Ascomycota</taxon>
        <taxon>Pezizomycotina</taxon>
        <taxon>Sordariomycetes</taxon>
        <taxon>Xylariomycetidae</taxon>
        <taxon>Amphisphaeriales</taxon>
        <taxon>Sporocadaceae</taxon>
        <taxon>Pestalotiopsis</taxon>
    </lineage>
</organism>
<proteinExistence type="predicted"/>
<evidence type="ECO:0000313" key="4">
    <source>
        <dbReference type="Proteomes" id="UP000030651"/>
    </source>
</evidence>
<gene>
    <name evidence="3" type="ORF">PFICI_05707</name>
</gene>
<dbReference type="Gene3D" id="2.120.10.70">
    <property type="entry name" value="Fucose-specific lectin"/>
    <property type="match status" value="1"/>
</dbReference>
<dbReference type="HOGENOM" id="CLU_027100_0_0_1"/>
<evidence type="ECO:0000313" key="3">
    <source>
        <dbReference type="EMBL" id="ETS83831.1"/>
    </source>
</evidence>
<feature type="compositionally biased region" description="Low complexity" evidence="1">
    <location>
        <begin position="96"/>
        <end position="113"/>
    </location>
</feature>
<dbReference type="OMA" id="NTWILYQ"/>
<dbReference type="RefSeq" id="XP_007832479.1">
    <property type="nucleotide sequence ID" value="XM_007834288.1"/>
</dbReference>
<feature type="transmembrane region" description="Helical" evidence="2">
    <location>
        <begin position="74"/>
        <end position="94"/>
    </location>
</feature>
<keyword evidence="2" id="KW-0812">Transmembrane</keyword>
<accession>W3XF64</accession>
<dbReference type="OrthoDB" id="3800077at2759"/>
<dbReference type="EMBL" id="KI912111">
    <property type="protein sequence ID" value="ETS83831.1"/>
    <property type="molecule type" value="Genomic_DNA"/>
</dbReference>
<keyword evidence="4" id="KW-1185">Reference proteome</keyword>
<feature type="region of interest" description="Disordered" evidence="1">
    <location>
        <begin position="96"/>
        <end position="116"/>
    </location>
</feature>
<evidence type="ECO:0008006" key="5">
    <source>
        <dbReference type="Google" id="ProtNLM"/>
    </source>
</evidence>
<dbReference type="Proteomes" id="UP000030651">
    <property type="component" value="Unassembled WGS sequence"/>
</dbReference>
<sequence>MLNYEQGLEVVPGHEIPEVVPRELESIPTALDPWRAVHGPYEKECHDTRTKTPPGAEPPRPARGIFGARKAWKWWTIVLIFVLVAIAAILGGVLGSRSRSQTTDDSTTPVSDPGVFEGTDGKLRFIDRTGPNGLWSAVTTLDDVPLAPNGSFAISTDMEHGMSTVEYTLYYATESGELCGQDFAYGRTPLTGSPGDINDVNLAAANGSSIATYFPYIVTQDQDTGEMLWYGYKNHVVPYYFDLTGSSLTVIGALYTAMLVLPTNSWTYERVNTTLTAAFFYRTPEGALAFALGEPAFRSANESTIASWTPYAGATPNVSLPERSAVGGFAVASGIDSTYVSTYLLYQDDNGTIQVLLPGGKGWDRPKSFDAFNGADRGTSIACLTMGAYSQNNETNVPVSYNTDTSRCYFQSEGLLKEAWYDGAEWRDCGLVATGPAA</sequence>
<reference evidence="4" key="1">
    <citation type="journal article" date="2015" name="BMC Genomics">
        <title>Genomic and transcriptomic analysis of the endophytic fungus Pestalotiopsis fici reveals its lifestyle and high potential for synthesis of natural products.</title>
        <authorList>
            <person name="Wang X."/>
            <person name="Zhang X."/>
            <person name="Liu L."/>
            <person name="Xiang M."/>
            <person name="Wang W."/>
            <person name="Sun X."/>
            <person name="Che Y."/>
            <person name="Guo L."/>
            <person name="Liu G."/>
            <person name="Guo L."/>
            <person name="Wang C."/>
            <person name="Yin W.B."/>
            <person name="Stadler M."/>
            <person name="Zhang X."/>
            <person name="Liu X."/>
        </authorList>
    </citation>
    <scope>NUCLEOTIDE SEQUENCE [LARGE SCALE GENOMIC DNA]</scope>
    <source>
        <strain evidence="4">W106-1 / CGMCC3.15140</strain>
    </source>
</reference>
<evidence type="ECO:0000256" key="2">
    <source>
        <dbReference type="SAM" id="Phobius"/>
    </source>
</evidence>
<dbReference type="KEGG" id="pfy:PFICI_05707"/>
<dbReference type="InParanoid" id="W3XF64"/>
<keyword evidence="2" id="KW-1133">Transmembrane helix</keyword>
<dbReference type="GeneID" id="19270720"/>
<dbReference type="STRING" id="1229662.W3XF64"/>
<name>W3XF64_PESFW</name>
<dbReference type="AlphaFoldDB" id="W3XF64"/>
<evidence type="ECO:0000256" key="1">
    <source>
        <dbReference type="SAM" id="MobiDB-lite"/>
    </source>
</evidence>